<organism evidence="1 2">
    <name type="scientific">Thiorhodococcus mannitoliphagus</name>
    <dbReference type="NCBI Taxonomy" id="329406"/>
    <lineage>
        <taxon>Bacteria</taxon>
        <taxon>Pseudomonadati</taxon>
        <taxon>Pseudomonadota</taxon>
        <taxon>Gammaproteobacteria</taxon>
        <taxon>Chromatiales</taxon>
        <taxon>Chromatiaceae</taxon>
        <taxon>Thiorhodococcus</taxon>
    </lineage>
</organism>
<protein>
    <submittedName>
        <fullName evidence="1">Uncharacterized protein</fullName>
    </submittedName>
</protein>
<dbReference type="EMBL" id="JAAIJR010000034">
    <property type="protein sequence ID" value="NEX20683.1"/>
    <property type="molecule type" value="Genomic_DNA"/>
</dbReference>
<reference evidence="2" key="1">
    <citation type="journal article" date="2020" name="Microbiol. Resour. Announc.">
        <title>Draft Genome Sequences of Thiorhodococcus mannitoliphagus and Thiorhodococcus minor, Purple Sulfur Photosynthetic Bacteria in the Gammaproteobacterial Family Chromatiaceae.</title>
        <authorList>
            <person name="Aviles F.A."/>
            <person name="Meyer T.E."/>
            <person name="Kyndt J.A."/>
        </authorList>
    </citation>
    <scope>NUCLEOTIDE SEQUENCE [LARGE SCALE GENOMIC DNA]</scope>
    <source>
        <strain evidence="2">DSM 18266</strain>
    </source>
</reference>
<dbReference type="RefSeq" id="WP_164653791.1">
    <property type="nucleotide sequence ID" value="NZ_JAAIJR010000034.1"/>
</dbReference>
<evidence type="ECO:0000313" key="2">
    <source>
        <dbReference type="Proteomes" id="UP000471640"/>
    </source>
</evidence>
<proteinExistence type="predicted"/>
<comment type="caution">
    <text evidence="1">The sequence shown here is derived from an EMBL/GenBank/DDBJ whole genome shotgun (WGS) entry which is preliminary data.</text>
</comment>
<reference evidence="1 2" key="2">
    <citation type="submission" date="2020-02" db="EMBL/GenBank/DDBJ databases">
        <title>Genome sequences of Thiorhodococcus mannitoliphagus and Thiorhodococcus minor, purple sulfur photosynthetic bacteria in the gammaproteobacterial family, Chromatiaceae.</title>
        <authorList>
            <person name="Aviles F.A."/>
            <person name="Meyer T.E."/>
            <person name="Kyndt J.A."/>
        </authorList>
    </citation>
    <scope>NUCLEOTIDE SEQUENCE [LARGE SCALE GENOMIC DNA]</scope>
    <source>
        <strain evidence="1 2">DSM 18266</strain>
    </source>
</reference>
<keyword evidence="2" id="KW-1185">Reference proteome</keyword>
<accession>A0A6P1DU22</accession>
<sequence length="60" mass="6716">MEKIEDARLNLVHESEDFVDSRFGIDTVDTSEVLEIGEGRIGLEPCARPQPMRVLEGLAM</sequence>
<dbReference type="AlphaFoldDB" id="A0A6P1DU22"/>
<name>A0A6P1DU22_9GAMM</name>
<evidence type="ECO:0000313" key="1">
    <source>
        <dbReference type="EMBL" id="NEX20683.1"/>
    </source>
</evidence>
<gene>
    <name evidence="1" type="ORF">G3480_10240</name>
</gene>
<dbReference type="Proteomes" id="UP000471640">
    <property type="component" value="Unassembled WGS sequence"/>
</dbReference>